<keyword evidence="3" id="KW-1185">Reference proteome</keyword>
<organism evidence="2 3">
    <name type="scientific">Nitratireductor mangrovi</name>
    <dbReference type="NCBI Taxonomy" id="2599600"/>
    <lineage>
        <taxon>Bacteria</taxon>
        <taxon>Pseudomonadati</taxon>
        <taxon>Pseudomonadota</taxon>
        <taxon>Alphaproteobacteria</taxon>
        <taxon>Hyphomicrobiales</taxon>
        <taxon>Phyllobacteriaceae</taxon>
        <taxon>Nitratireductor</taxon>
    </lineage>
</organism>
<feature type="transmembrane region" description="Helical" evidence="1">
    <location>
        <begin position="212"/>
        <end position="230"/>
    </location>
</feature>
<accession>A0A5B8L493</accession>
<gene>
    <name evidence="2" type="ORF">FQ775_19545</name>
</gene>
<dbReference type="Proteomes" id="UP000321389">
    <property type="component" value="Chromosome"/>
</dbReference>
<feature type="transmembrane region" description="Helical" evidence="1">
    <location>
        <begin position="121"/>
        <end position="143"/>
    </location>
</feature>
<evidence type="ECO:0000256" key="1">
    <source>
        <dbReference type="SAM" id="Phobius"/>
    </source>
</evidence>
<feature type="transmembrane region" description="Helical" evidence="1">
    <location>
        <begin position="50"/>
        <end position="68"/>
    </location>
</feature>
<dbReference type="KEGG" id="niy:FQ775_19545"/>
<dbReference type="RefSeq" id="WP_146301025.1">
    <property type="nucleotide sequence ID" value="NZ_CP042301.2"/>
</dbReference>
<feature type="transmembrane region" description="Helical" evidence="1">
    <location>
        <begin position="237"/>
        <end position="261"/>
    </location>
</feature>
<reference evidence="2" key="1">
    <citation type="submission" date="2020-04" db="EMBL/GenBank/DDBJ databases">
        <title>Nitratireductor sp. nov. isolated from mangrove soil.</title>
        <authorList>
            <person name="Ye Y."/>
        </authorList>
    </citation>
    <scope>NUCLEOTIDE SEQUENCE</scope>
    <source>
        <strain evidence="2">SY7</strain>
    </source>
</reference>
<keyword evidence="1" id="KW-0812">Transmembrane</keyword>
<keyword evidence="1" id="KW-0472">Membrane</keyword>
<name>A0A5B8L493_9HYPH</name>
<dbReference type="AlphaFoldDB" id="A0A5B8L493"/>
<proteinExistence type="predicted"/>
<dbReference type="EMBL" id="CP042301">
    <property type="protein sequence ID" value="QDZ02388.1"/>
    <property type="molecule type" value="Genomic_DNA"/>
</dbReference>
<dbReference type="OrthoDB" id="7067875at2"/>
<feature type="transmembrane region" description="Helical" evidence="1">
    <location>
        <begin position="297"/>
        <end position="316"/>
    </location>
</feature>
<sequence>MTSMEIRDLGSRIAWVILGLLVAAIAIRYGTLQKGLQLLEKYPPDFSAPGWLRLAGSTLAAFLIYLALKPARGQTRSFLDGTPSSHLPAALSITAAAIVLATMAAVIFIPDRLYPWVTDAAAVQTISELFLAGTIGFAVYAAVRSRQVEGAKIGVLPAPLPFAAMAVVSLLILGEEMSWGQHLIGWETPEKFAGNIQNETNLHNFYTYRFETAYYLAALVLFFVLPYAWVRRPGRLLSMIAFFVPPAGFMLIAVPISGLFYEYWNVVPMQIAFALGVILLLDAAFDKARGTPAQRVWAGTWALLMLASQAVFLLYGSRMTEGHELSEIREFLISFLMFVYLGWLLWRIRQARVAAGPART</sequence>
<evidence type="ECO:0000313" key="3">
    <source>
        <dbReference type="Proteomes" id="UP000321389"/>
    </source>
</evidence>
<feature type="transmembrane region" description="Helical" evidence="1">
    <location>
        <begin position="328"/>
        <end position="346"/>
    </location>
</feature>
<feature type="transmembrane region" description="Helical" evidence="1">
    <location>
        <begin position="267"/>
        <end position="285"/>
    </location>
</feature>
<feature type="transmembrane region" description="Helical" evidence="1">
    <location>
        <begin position="12"/>
        <end position="30"/>
    </location>
</feature>
<evidence type="ECO:0000313" key="2">
    <source>
        <dbReference type="EMBL" id="QDZ02388.1"/>
    </source>
</evidence>
<feature type="transmembrane region" description="Helical" evidence="1">
    <location>
        <begin position="89"/>
        <end position="109"/>
    </location>
</feature>
<protein>
    <submittedName>
        <fullName evidence="2">Uncharacterized protein</fullName>
    </submittedName>
</protein>
<keyword evidence="1" id="KW-1133">Transmembrane helix</keyword>
<feature type="transmembrane region" description="Helical" evidence="1">
    <location>
        <begin position="155"/>
        <end position="173"/>
    </location>
</feature>